<keyword evidence="2" id="KW-1185">Reference proteome</keyword>
<sequence length="288" mass="30965">MAQAGERNISFSAEVEAVDAASSACLKPARDVRERTPTGFIQDVQVDVDEKSVKFGDDVSFVPAASLTALPGQGRNLSERIPTGFISEDPTVATQHDEKNISFNAEVETMDAASKACTGPVRDIRERTPTGFIDDTQMDKDEKSVKFGNGVSYVQAASSEARPGQARRLSERIPTGFISEAPAMLAQHDARNISFSAEVEAVDAASRACLGPARDIRERTPTGFIQDVQVDVDEKSVKFGDDVSFVPAASLTALPGQGRNLSERIPTGFISEDPTVATQHDEKNISFN</sequence>
<name>A0A812U879_SYMPI</name>
<evidence type="ECO:0000313" key="2">
    <source>
        <dbReference type="Proteomes" id="UP000649617"/>
    </source>
</evidence>
<feature type="non-terminal residue" evidence="1">
    <location>
        <position position="288"/>
    </location>
</feature>
<gene>
    <name evidence="1" type="ORF">SPIL2461_LOCUS14811</name>
</gene>
<protein>
    <submittedName>
        <fullName evidence="1">Uncharacterized protein</fullName>
    </submittedName>
</protein>
<comment type="caution">
    <text evidence="1">The sequence shown here is derived from an EMBL/GenBank/DDBJ whole genome shotgun (WGS) entry which is preliminary data.</text>
</comment>
<reference evidence="1" key="1">
    <citation type="submission" date="2021-02" db="EMBL/GenBank/DDBJ databases">
        <authorList>
            <person name="Dougan E. K."/>
            <person name="Rhodes N."/>
            <person name="Thang M."/>
            <person name="Chan C."/>
        </authorList>
    </citation>
    <scope>NUCLEOTIDE SEQUENCE</scope>
</reference>
<dbReference type="Proteomes" id="UP000649617">
    <property type="component" value="Unassembled WGS sequence"/>
</dbReference>
<accession>A0A812U879</accession>
<dbReference type="AlphaFoldDB" id="A0A812U879"/>
<evidence type="ECO:0000313" key="1">
    <source>
        <dbReference type="EMBL" id="CAE7556362.1"/>
    </source>
</evidence>
<organism evidence="1 2">
    <name type="scientific">Symbiodinium pilosum</name>
    <name type="common">Dinoflagellate</name>
    <dbReference type="NCBI Taxonomy" id="2952"/>
    <lineage>
        <taxon>Eukaryota</taxon>
        <taxon>Sar</taxon>
        <taxon>Alveolata</taxon>
        <taxon>Dinophyceae</taxon>
        <taxon>Suessiales</taxon>
        <taxon>Symbiodiniaceae</taxon>
        <taxon>Symbiodinium</taxon>
    </lineage>
</organism>
<dbReference type="EMBL" id="CAJNIZ010034935">
    <property type="protein sequence ID" value="CAE7556362.1"/>
    <property type="molecule type" value="Genomic_DNA"/>
</dbReference>
<proteinExistence type="predicted"/>